<sequence length="395" mass="42052">MGLKAVIAGGGIGGLAAALALARGGMQVDLLERAQAFAEVGAGVQLGPNVTHVLDDWGLLEPLKAVAAAPQRLLVRSALSARLLAQMDLGRSMQERYGAPYLTLHRADLHKLLLDAATKAGASVHLDSALQNFSQSFEHVSLHASNGAAYEADLLVAADGLWSGIREQLLGDGPPTPTGHLAYRALTLQSALPASSRSQDVSVWLGPKLHVVCYPVRGGEYLNMVVIVHGQAAGKGWDFAANAKSLTQAMGACCGQLRELIAVMPEWRLWPLNDRPPMQSARQHARGRVALLGDAAHPMRPYLAQGAGMAIEDAAKLGSVFQAGSQQADSQEVASLVERYANLRWQRNARVQAKARRNGQVFHASGLLRVGRDVALKLAGAKLMDMSWLYGANQP</sequence>
<dbReference type="KEGG" id="pvac:HC248_01019"/>
<dbReference type="EMBL" id="CP051461">
    <property type="protein sequence ID" value="QJC55737.1"/>
    <property type="molecule type" value="Genomic_DNA"/>
</dbReference>
<keyword evidence="3" id="KW-0274">FAD</keyword>
<evidence type="ECO:0000256" key="4">
    <source>
        <dbReference type="ARBA" id="ARBA00023002"/>
    </source>
</evidence>
<dbReference type="InterPro" id="IPR050493">
    <property type="entry name" value="FAD-dep_Monooxygenase_BioMet"/>
</dbReference>
<dbReference type="Pfam" id="PF01494">
    <property type="entry name" value="FAD_binding_3"/>
    <property type="match status" value="1"/>
</dbReference>
<keyword evidence="5" id="KW-0503">Monooxygenase</keyword>
<evidence type="ECO:0000256" key="3">
    <source>
        <dbReference type="ARBA" id="ARBA00022827"/>
    </source>
</evidence>
<dbReference type="PANTHER" id="PTHR13789">
    <property type="entry name" value="MONOOXYGENASE"/>
    <property type="match status" value="1"/>
</dbReference>
<feature type="domain" description="FAD-binding" evidence="6">
    <location>
        <begin position="5"/>
        <end position="332"/>
    </location>
</feature>
<dbReference type="AlphaFoldDB" id="A0A6H2H7J7"/>
<reference evidence="7 8" key="1">
    <citation type="submission" date="2020-04" db="EMBL/GenBank/DDBJ databases">
        <title>Complete genome of a Psychrophilic, Marine, Gas Vacuolate Bacterium Polaromonas vacuolata KCTC 22033T.</title>
        <authorList>
            <person name="Hwang K."/>
            <person name="Kim K.M."/>
        </authorList>
    </citation>
    <scope>NUCLEOTIDE SEQUENCE [LARGE SCALE GENOMIC DNA]</scope>
    <source>
        <strain evidence="7 8">KCTC 22033</strain>
    </source>
</reference>
<proteinExistence type="predicted"/>
<comment type="cofactor">
    <cofactor evidence="1">
        <name>FAD</name>
        <dbReference type="ChEBI" id="CHEBI:57692"/>
    </cofactor>
</comment>
<dbReference type="SUPFAM" id="SSF54373">
    <property type="entry name" value="FAD-linked reductases, C-terminal domain"/>
    <property type="match status" value="1"/>
</dbReference>
<dbReference type="RefSeq" id="WP_168921557.1">
    <property type="nucleotide sequence ID" value="NZ_CP051461.1"/>
</dbReference>
<evidence type="ECO:0000256" key="5">
    <source>
        <dbReference type="ARBA" id="ARBA00023033"/>
    </source>
</evidence>
<keyword evidence="4 7" id="KW-0560">Oxidoreductase</keyword>
<dbReference type="GO" id="GO:0018669">
    <property type="term" value="F:3-hydroxybenzoate 6-monooxygenase activity"/>
    <property type="evidence" value="ECO:0007669"/>
    <property type="project" value="UniProtKB-EC"/>
</dbReference>
<dbReference type="PANTHER" id="PTHR13789:SF318">
    <property type="entry name" value="GERANYLGERANYL DIPHOSPHATE REDUCTASE"/>
    <property type="match status" value="1"/>
</dbReference>
<evidence type="ECO:0000259" key="6">
    <source>
        <dbReference type="Pfam" id="PF01494"/>
    </source>
</evidence>
<evidence type="ECO:0000313" key="8">
    <source>
        <dbReference type="Proteomes" id="UP000502041"/>
    </source>
</evidence>
<keyword evidence="8" id="KW-1185">Reference proteome</keyword>
<protein>
    <submittedName>
        <fullName evidence="7">3-hydroxybenzoate 6-hydroxylase</fullName>
        <ecNumber evidence="7">1.14.13.24</ecNumber>
    </submittedName>
</protein>
<dbReference type="EC" id="1.14.13.24" evidence="7"/>
<keyword evidence="2" id="KW-0285">Flavoprotein</keyword>
<evidence type="ECO:0000256" key="2">
    <source>
        <dbReference type="ARBA" id="ARBA00022630"/>
    </source>
</evidence>
<evidence type="ECO:0000313" key="7">
    <source>
        <dbReference type="EMBL" id="QJC55737.1"/>
    </source>
</evidence>
<accession>A0A6H2H7J7</accession>
<dbReference type="InterPro" id="IPR036188">
    <property type="entry name" value="FAD/NAD-bd_sf"/>
</dbReference>
<dbReference type="Proteomes" id="UP000502041">
    <property type="component" value="Chromosome"/>
</dbReference>
<name>A0A6H2H7J7_9BURK</name>
<dbReference type="GO" id="GO:0071949">
    <property type="term" value="F:FAD binding"/>
    <property type="evidence" value="ECO:0007669"/>
    <property type="project" value="InterPro"/>
</dbReference>
<organism evidence="7 8">
    <name type="scientific">Polaromonas vacuolata</name>
    <dbReference type="NCBI Taxonomy" id="37448"/>
    <lineage>
        <taxon>Bacteria</taxon>
        <taxon>Pseudomonadati</taxon>
        <taxon>Pseudomonadota</taxon>
        <taxon>Betaproteobacteria</taxon>
        <taxon>Burkholderiales</taxon>
        <taxon>Comamonadaceae</taxon>
        <taxon>Polaromonas</taxon>
    </lineage>
</organism>
<dbReference type="SUPFAM" id="SSF51905">
    <property type="entry name" value="FAD/NAD(P)-binding domain"/>
    <property type="match status" value="1"/>
</dbReference>
<evidence type="ECO:0000256" key="1">
    <source>
        <dbReference type="ARBA" id="ARBA00001974"/>
    </source>
</evidence>
<gene>
    <name evidence="7" type="primary">nagX</name>
    <name evidence="7" type="ORF">HC248_01019</name>
</gene>
<dbReference type="Gene3D" id="3.50.50.60">
    <property type="entry name" value="FAD/NAD(P)-binding domain"/>
    <property type="match status" value="1"/>
</dbReference>
<dbReference type="InterPro" id="IPR002938">
    <property type="entry name" value="FAD-bd"/>
</dbReference>
<dbReference type="PRINTS" id="PR00420">
    <property type="entry name" value="RNGMNOXGNASE"/>
</dbReference>